<feature type="transmembrane region" description="Helical" evidence="2">
    <location>
        <begin position="218"/>
        <end position="240"/>
    </location>
</feature>
<evidence type="ECO:0000313" key="4">
    <source>
        <dbReference type="Proteomes" id="UP000093309"/>
    </source>
</evidence>
<feature type="transmembrane region" description="Helical" evidence="2">
    <location>
        <begin position="72"/>
        <end position="90"/>
    </location>
</feature>
<feature type="transmembrane region" description="Helical" evidence="2">
    <location>
        <begin position="246"/>
        <end position="264"/>
    </location>
</feature>
<keyword evidence="2" id="KW-0812">Transmembrane</keyword>
<sequence length="320" mass="35301">MPDVVQIGSLQLQGKLVALLLACVLGYWLMRRVIQRMNREGLSSRKTYEDNETQDAHDGEAREGKVKEGLRVTGVDDLILNSALIVFFTWRLGNLLTDPSLLWKSPMKLLLTAGSNMEIIVGIVLAYIYLSYQVRKHAMDWRLLLDVLAIGAGSAMFLYAALTPAFGLPTSMPWGIGVEGTVSRFHPDHAYLAILLLPILVWQQMVTVRSTGILGSGVLLKFTLVYGGAAGMIASFFALVEPTAAYLSPGQLLNLILMIIGMILPDLSHTTGRRELMDMSQNDSKMQIQQEQQNQERAKTPAGKEGFVDKKLDGPNRPST</sequence>
<dbReference type="Proteomes" id="UP000093309">
    <property type="component" value="Unassembled WGS sequence"/>
</dbReference>
<dbReference type="STRING" id="512399.A8709_10425"/>
<feature type="transmembrane region" description="Helical" evidence="2">
    <location>
        <begin position="12"/>
        <end position="30"/>
    </location>
</feature>
<dbReference type="EMBL" id="LYPC01000012">
    <property type="protein sequence ID" value="OCT16024.1"/>
    <property type="molecule type" value="Genomic_DNA"/>
</dbReference>
<name>A0A1C1A646_9BACL</name>
<evidence type="ECO:0008006" key="5">
    <source>
        <dbReference type="Google" id="ProtNLM"/>
    </source>
</evidence>
<feature type="transmembrane region" description="Helical" evidence="2">
    <location>
        <begin position="189"/>
        <end position="206"/>
    </location>
</feature>
<organism evidence="3 4">
    <name type="scientific">Paenibacillus pectinilyticus</name>
    <dbReference type="NCBI Taxonomy" id="512399"/>
    <lineage>
        <taxon>Bacteria</taxon>
        <taxon>Bacillati</taxon>
        <taxon>Bacillota</taxon>
        <taxon>Bacilli</taxon>
        <taxon>Bacillales</taxon>
        <taxon>Paenibacillaceae</taxon>
        <taxon>Paenibacillus</taxon>
    </lineage>
</organism>
<comment type="caution">
    <text evidence="3">The sequence shown here is derived from an EMBL/GenBank/DDBJ whole genome shotgun (WGS) entry which is preliminary data.</text>
</comment>
<keyword evidence="2" id="KW-0472">Membrane</keyword>
<gene>
    <name evidence="3" type="ORF">A8709_10425</name>
</gene>
<feature type="transmembrane region" description="Helical" evidence="2">
    <location>
        <begin position="143"/>
        <end position="162"/>
    </location>
</feature>
<keyword evidence="2" id="KW-1133">Transmembrane helix</keyword>
<evidence type="ECO:0000256" key="2">
    <source>
        <dbReference type="SAM" id="Phobius"/>
    </source>
</evidence>
<dbReference type="RefSeq" id="WP_065851542.1">
    <property type="nucleotide sequence ID" value="NZ_LYPC01000012.1"/>
</dbReference>
<proteinExistence type="predicted"/>
<evidence type="ECO:0000313" key="3">
    <source>
        <dbReference type="EMBL" id="OCT16024.1"/>
    </source>
</evidence>
<feature type="transmembrane region" description="Helical" evidence="2">
    <location>
        <begin position="110"/>
        <end position="131"/>
    </location>
</feature>
<reference evidence="4" key="1">
    <citation type="submission" date="2016-05" db="EMBL/GenBank/DDBJ databases">
        <title>Paenibacillus oryzae. sp. nov., isolated from the rice root.</title>
        <authorList>
            <person name="Zhang J."/>
            <person name="Zhang X."/>
        </authorList>
    </citation>
    <scope>NUCLEOTIDE SEQUENCE [LARGE SCALE GENOMIC DNA]</scope>
    <source>
        <strain evidence="4">KCTC13222</strain>
    </source>
</reference>
<dbReference type="OrthoDB" id="1796359at2"/>
<protein>
    <recommendedName>
        <fullName evidence="5">Diacylglyceryl transferase</fullName>
    </recommendedName>
</protein>
<accession>A0A1C1A646</accession>
<feature type="region of interest" description="Disordered" evidence="1">
    <location>
        <begin position="281"/>
        <end position="320"/>
    </location>
</feature>
<keyword evidence="4" id="KW-1185">Reference proteome</keyword>
<dbReference type="AlphaFoldDB" id="A0A1C1A646"/>
<evidence type="ECO:0000256" key="1">
    <source>
        <dbReference type="SAM" id="MobiDB-lite"/>
    </source>
</evidence>